<feature type="region of interest" description="Disordered" evidence="6">
    <location>
        <begin position="177"/>
        <end position="199"/>
    </location>
</feature>
<feature type="domain" description="RecX first three-helical" evidence="8">
    <location>
        <begin position="72"/>
        <end position="111"/>
    </location>
</feature>
<feature type="region of interest" description="Disordered" evidence="6">
    <location>
        <begin position="23"/>
        <end position="68"/>
    </location>
</feature>
<accession>A0A917ALW0</accession>
<evidence type="ECO:0000313" key="10">
    <source>
        <dbReference type="Proteomes" id="UP000633136"/>
    </source>
</evidence>
<comment type="subcellular location">
    <subcellularLocation>
        <location evidence="1 5">Cytoplasm</location>
    </subcellularLocation>
</comment>
<dbReference type="InterPro" id="IPR003783">
    <property type="entry name" value="Regulatory_RecX"/>
</dbReference>
<gene>
    <name evidence="5 9" type="primary">recX</name>
    <name evidence="9" type="ORF">GCM10011401_05070</name>
</gene>
<dbReference type="PANTHER" id="PTHR33602:SF1">
    <property type="entry name" value="REGULATORY PROTEIN RECX FAMILY PROTEIN"/>
    <property type="match status" value="1"/>
</dbReference>
<dbReference type="HAMAP" id="MF_01114">
    <property type="entry name" value="RecX"/>
    <property type="match status" value="1"/>
</dbReference>
<reference evidence="9" key="2">
    <citation type="submission" date="2020-09" db="EMBL/GenBank/DDBJ databases">
        <authorList>
            <person name="Sun Q."/>
            <person name="Zhou Y."/>
        </authorList>
    </citation>
    <scope>NUCLEOTIDE SEQUENCE</scope>
    <source>
        <strain evidence="9">CGMCC 1.15388</strain>
    </source>
</reference>
<evidence type="ECO:0000256" key="3">
    <source>
        <dbReference type="ARBA" id="ARBA00018111"/>
    </source>
</evidence>
<feature type="domain" description="RecX second three-helical" evidence="7">
    <location>
        <begin position="118"/>
        <end position="159"/>
    </location>
</feature>
<keyword evidence="10" id="KW-1185">Reference proteome</keyword>
<dbReference type="Proteomes" id="UP000633136">
    <property type="component" value="Unassembled WGS sequence"/>
</dbReference>
<feature type="compositionally biased region" description="Low complexity" evidence="6">
    <location>
        <begin position="32"/>
        <end position="45"/>
    </location>
</feature>
<keyword evidence="4 5" id="KW-0963">Cytoplasm</keyword>
<evidence type="ECO:0000256" key="1">
    <source>
        <dbReference type="ARBA" id="ARBA00004496"/>
    </source>
</evidence>
<dbReference type="AlphaFoldDB" id="A0A917ALW0"/>
<dbReference type="Pfam" id="PF21982">
    <property type="entry name" value="RecX_HTH1"/>
    <property type="match status" value="1"/>
</dbReference>
<sequence>MSEQQEKLEALRAAVVQIQDGTAESGLFQDGPAQAAEQSPAAEQSEVADPAAEEESSPRSQCEDSRNDYEKARAVVLRKLTGSAKSRHQLAESLREREFEEAVITEVLDRMEQVHLLDDADFARTWVRTRHEMKNLGRAALRRELKEKGVEDALAEEALEQISTEDEDAAARQLVAKKLRGTTVPMGNGPEERKERDKHTRRLVSMLARRGHSPGAAFQIVRETLDERAAHQ</sequence>
<evidence type="ECO:0000256" key="6">
    <source>
        <dbReference type="SAM" id="MobiDB-lite"/>
    </source>
</evidence>
<dbReference type="RefSeq" id="WP_188682567.1">
    <property type="nucleotide sequence ID" value="NZ_BMIS01000002.1"/>
</dbReference>
<reference evidence="9" key="1">
    <citation type="journal article" date="2014" name="Int. J. Syst. Evol. Microbiol.">
        <title>Complete genome sequence of Corynebacterium casei LMG S-19264T (=DSM 44701T), isolated from a smear-ripened cheese.</title>
        <authorList>
            <consortium name="US DOE Joint Genome Institute (JGI-PGF)"/>
            <person name="Walter F."/>
            <person name="Albersmeier A."/>
            <person name="Kalinowski J."/>
            <person name="Ruckert C."/>
        </authorList>
    </citation>
    <scope>NUCLEOTIDE SEQUENCE</scope>
    <source>
        <strain evidence="9">CGMCC 1.15388</strain>
    </source>
</reference>
<evidence type="ECO:0000259" key="8">
    <source>
        <dbReference type="Pfam" id="PF21982"/>
    </source>
</evidence>
<protein>
    <recommendedName>
        <fullName evidence="3 5">Regulatory protein RecX</fullName>
    </recommendedName>
</protein>
<dbReference type="InterPro" id="IPR053926">
    <property type="entry name" value="RecX_HTH_1st"/>
</dbReference>
<evidence type="ECO:0000256" key="5">
    <source>
        <dbReference type="HAMAP-Rule" id="MF_01114"/>
    </source>
</evidence>
<dbReference type="Pfam" id="PF02631">
    <property type="entry name" value="RecX_HTH2"/>
    <property type="match status" value="1"/>
</dbReference>
<evidence type="ECO:0000256" key="4">
    <source>
        <dbReference type="ARBA" id="ARBA00022490"/>
    </source>
</evidence>
<comment type="similarity">
    <text evidence="2 5">Belongs to the RecX family.</text>
</comment>
<evidence type="ECO:0000259" key="7">
    <source>
        <dbReference type="Pfam" id="PF02631"/>
    </source>
</evidence>
<dbReference type="GO" id="GO:0005737">
    <property type="term" value="C:cytoplasm"/>
    <property type="evidence" value="ECO:0007669"/>
    <property type="project" value="UniProtKB-SubCell"/>
</dbReference>
<dbReference type="InterPro" id="IPR053924">
    <property type="entry name" value="RecX_HTH_2nd"/>
</dbReference>
<proteinExistence type="inferred from homology"/>
<comment type="caution">
    <text evidence="9">The sequence shown here is derived from an EMBL/GenBank/DDBJ whole genome shotgun (WGS) entry which is preliminary data.</text>
</comment>
<dbReference type="Gene3D" id="1.10.10.10">
    <property type="entry name" value="Winged helix-like DNA-binding domain superfamily/Winged helix DNA-binding domain"/>
    <property type="match status" value="1"/>
</dbReference>
<dbReference type="GO" id="GO:0006282">
    <property type="term" value="P:regulation of DNA repair"/>
    <property type="evidence" value="ECO:0007669"/>
    <property type="project" value="UniProtKB-UniRule"/>
</dbReference>
<dbReference type="EMBL" id="BMIS01000002">
    <property type="protein sequence ID" value="GGE61171.1"/>
    <property type="molecule type" value="Genomic_DNA"/>
</dbReference>
<evidence type="ECO:0000313" key="9">
    <source>
        <dbReference type="EMBL" id="GGE61171.1"/>
    </source>
</evidence>
<dbReference type="PANTHER" id="PTHR33602">
    <property type="entry name" value="REGULATORY PROTEIN RECX FAMILY PROTEIN"/>
    <property type="match status" value="1"/>
</dbReference>
<name>A0A917ALW0_9MICC</name>
<comment type="function">
    <text evidence="5">Modulates RecA activity.</text>
</comment>
<evidence type="ECO:0000256" key="2">
    <source>
        <dbReference type="ARBA" id="ARBA00009695"/>
    </source>
</evidence>
<organism evidence="9 10">
    <name type="scientific">Nesterenkonia cremea</name>
    <dbReference type="NCBI Taxonomy" id="1882340"/>
    <lineage>
        <taxon>Bacteria</taxon>
        <taxon>Bacillati</taxon>
        <taxon>Actinomycetota</taxon>
        <taxon>Actinomycetes</taxon>
        <taxon>Micrococcales</taxon>
        <taxon>Micrococcaceae</taxon>
        <taxon>Nesterenkonia</taxon>
    </lineage>
</organism>
<dbReference type="InterPro" id="IPR036388">
    <property type="entry name" value="WH-like_DNA-bd_sf"/>
</dbReference>